<keyword evidence="2" id="KW-1185">Reference proteome</keyword>
<sequence>MGVTPATVPAVRRPSRPDKKPRGKDLAWLPHSPRHRPPCPVRHQHLRPRDRGGQTSPSSGLPETSSSALHLSYREPLLSLQELPTSHHRALGSFLSCHLASLGAFPGSPVLRSCSPGLCPCVFWSAGAGAYHSNSRCFLKRWDNAAQGPRTVAISRWLCLDPTKVWLFSLLARKSPLGSHCCLKGDSLGTWGLLSPWCGHIGPCARAEAVEAQHCPVPFLETPQKLPWLEVRDADFTHEWKAAECWGGSGVLWCLWPPCQAGSRSRPLPFQPCGKSGLEHWPQLTWPRLYPAGDHPRVLSPQASQVPDCSHRGWLQGWGEAQLHQLLSGPLSSGRRDSLAVSAREWDPGCGPIASVAREAWAS</sequence>
<reference evidence="3" key="1">
    <citation type="submission" date="2025-08" db="UniProtKB">
        <authorList>
            <consortium name="RefSeq"/>
        </authorList>
    </citation>
    <scope>IDENTIFICATION</scope>
</reference>
<dbReference type="Proteomes" id="UP000694906">
    <property type="component" value="Unplaced"/>
</dbReference>
<proteinExistence type="predicted"/>
<organism evidence="2 3">
    <name type="scientific">Heterocephalus glaber</name>
    <name type="common">Naked mole rat</name>
    <dbReference type="NCBI Taxonomy" id="10181"/>
    <lineage>
        <taxon>Eukaryota</taxon>
        <taxon>Metazoa</taxon>
        <taxon>Chordata</taxon>
        <taxon>Craniata</taxon>
        <taxon>Vertebrata</taxon>
        <taxon>Euteleostomi</taxon>
        <taxon>Mammalia</taxon>
        <taxon>Eutheria</taxon>
        <taxon>Euarchontoglires</taxon>
        <taxon>Glires</taxon>
        <taxon>Rodentia</taxon>
        <taxon>Hystricomorpha</taxon>
        <taxon>Bathyergidae</taxon>
        <taxon>Heterocephalus</taxon>
    </lineage>
</organism>
<feature type="compositionally biased region" description="Low complexity" evidence="1">
    <location>
        <begin position="55"/>
        <end position="66"/>
    </location>
</feature>
<protein>
    <submittedName>
        <fullName evidence="3">Uncharacterized protein LOC110349237</fullName>
    </submittedName>
</protein>
<evidence type="ECO:0000313" key="3">
    <source>
        <dbReference type="RefSeq" id="XP_021114209.1"/>
    </source>
</evidence>
<evidence type="ECO:0000313" key="2">
    <source>
        <dbReference type="Proteomes" id="UP000694906"/>
    </source>
</evidence>
<dbReference type="RefSeq" id="XP_021114209.1">
    <property type="nucleotide sequence ID" value="XM_021258550.1"/>
</dbReference>
<feature type="region of interest" description="Disordered" evidence="1">
    <location>
        <begin position="1"/>
        <end position="66"/>
    </location>
</feature>
<accession>A0AAX6T0J6</accession>
<name>A0AAX6T0J6_HETGA</name>
<feature type="compositionally biased region" description="Basic and acidic residues" evidence="1">
    <location>
        <begin position="15"/>
        <end position="25"/>
    </location>
</feature>
<feature type="compositionally biased region" description="Basic residues" evidence="1">
    <location>
        <begin position="32"/>
        <end position="46"/>
    </location>
</feature>
<dbReference type="GeneID" id="110349237"/>
<gene>
    <name evidence="3" type="primary">LOC110349237</name>
</gene>
<evidence type="ECO:0000256" key="1">
    <source>
        <dbReference type="SAM" id="MobiDB-lite"/>
    </source>
</evidence>
<dbReference type="AlphaFoldDB" id="A0AAX6T0J6"/>